<evidence type="ECO:0000313" key="3">
    <source>
        <dbReference type="Proteomes" id="UP001472677"/>
    </source>
</evidence>
<reference evidence="2 3" key="1">
    <citation type="journal article" date="2024" name="G3 (Bethesda)">
        <title>Genome assembly of Hibiscus sabdariffa L. provides insights into metabolisms of medicinal natural products.</title>
        <authorList>
            <person name="Kim T."/>
        </authorList>
    </citation>
    <scope>NUCLEOTIDE SEQUENCE [LARGE SCALE GENOMIC DNA]</scope>
    <source>
        <strain evidence="2">TK-2024</strain>
        <tissue evidence="2">Old leaves</tissue>
    </source>
</reference>
<organism evidence="2 3">
    <name type="scientific">Hibiscus sabdariffa</name>
    <name type="common">roselle</name>
    <dbReference type="NCBI Taxonomy" id="183260"/>
    <lineage>
        <taxon>Eukaryota</taxon>
        <taxon>Viridiplantae</taxon>
        <taxon>Streptophyta</taxon>
        <taxon>Embryophyta</taxon>
        <taxon>Tracheophyta</taxon>
        <taxon>Spermatophyta</taxon>
        <taxon>Magnoliopsida</taxon>
        <taxon>eudicotyledons</taxon>
        <taxon>Gunneridae</taxon>
        <taxon>Pentapetalae</taxon>
        <taxon>rosids</taxon>
        <taxon>malvids</taxon>
        <taxon>Malvales</taxon>
        <taxon>Malvaceae</taxon>
        <taxon>Malvoideae</taxon>
        <taxon>Hibiscus</taxon>
    </lineage>
</organism>
<dbReference type="Proteomes" id="UP001472677">
    <property type="component" value="Unassembled WGS sequence"/>
</dbReference>
<accession>A0ABR2AY76</accession>
<proteinExistence type="predicted"/>
<evidence type="ECO:0000256" key="1">
    <source>
        <dbReference type="SAM" id="MobiDB-lite"/>
    </source>
</evidence>
<evidence type="ECO:0000313" key="2">
    <source>
        <dbReference type="EMBL" id="KAK8499079.1"/>
    </source>
</evidence>
<keyword evidence="3" id="KW-1185">Reference proteome</keyword>
<comment type="caution">
    <text evidence="2">The sequence shown here is derived from an EMBL/GenBank/DDBJ whole genome shotgun (WGS) entry which is preliminary data.</text>
</comment>
<dbReference type="EMBL" id="JBBPBM010000239">
    <property type="protein sequence ID" value="KAK8499079.1"/>
    <property type="molecule type" value="Genomic_DNA"/>
</dbReference>
<protein>
    <submittedName>
        <fullName evidence="2">Uncharacterized protein</fullName>
    </submittedName>
</protein>
<name>A0ABR2AY76_9ROSI</name>
<sequence>MNELFEAIIPFLVLGDTFSGGQGALPQGPDSLPLPSQEGLPPGPSSPTLEVGAGEPSSIRLNYSLEASMKARIYKLGQANSYFLGDMNGGEYWNEIRMALRNCSSQKEYSRLLDFEHRDLRLRESKFECFTLFQGVLSQNPALREDAAYHPTESFMDFFSEKRDALDQETPECTPAYKDFQEIELIQQVKDDLQTRGHESSYMLKLLGSGEGGKGVNLDRERVCKSRVLTRGQKVEEAPTVRLPRNRKGGPGARASWVGV</sequence>
<gene>
    <name evidence="2" type="ORF">V6N12_075929</name>
</gene>
<feature type="region of interest" description="Disordered" evidence="1">
    <location>
        <begin position="24"/>
        <end position="54"/>
    </location>
</feature>